<evidence type="ECO:0000256" key="1">
    <source>
        <dbReference type="SAM" id="Phobius"/>
    </source>
</evidence>
<feature type="transmembrane region" description="Helical" evidence="1">
    <location>
        <begin position="112"/>
        <end position="128"/>
    </location>
</feature>
<dbReference type="InterPro" id="IPR049713">
    <property type="entry name" value="Pr6Pr-like"/>
</dbReference>
<protein>
    <recommendedName>
        <fullName evidence="4">Pr6Pr family membrane protein</fullName>
    </recommendedName>
</protein>
<dbReference type="RefSeq" id="WP_354023445.1">
    <property type="nucleotide sequence ID" value="NZ_JBEPSJ010000001.1"/>
</dbReference>
<evidence type="ECO:0008006" key="4">
    <source>
        <dbReference type="Google" id="ProtNLM"/>
    </source>
</evidence>
<sequence length="224" mass="24466">MNVRVAVAGARFAFALVGLVSLVARFIWGLGSATFTAGNFFAYLTMQSNIAFMVVCVVGCIVALRSGTDPPWLTNLHALVLTWILVAGVVFAILVQQAGARGFTLEVPWSDQVLHFWLPAFAIVEWAVSTGRGRAQWRMLFVTIGYPVVWGVITLVRGAVVGWYPYFFLDPDQVRDPVEFVFYSTFALSTFAVVGTGVIALTRVAPVGERFSWRTAPVSPGVLL</sequence>
<keyword evidence="1" id="KW-0472">Membrane</keyword>
<feature type="transmembrane region" description="Helical" evidence="1">
    <location>
        <begin position="140"/>
        <end position="160"/>
    </location>
</feature>
<keyword evidence="1" id="KW-1133">Transmembrane helix</keyword>
<evidence type="ECO:0000313" key="3">
    <source>
        <dbReference type="Proteomes" id="UP001549257"/>
    </source>
</evidence>
<keyword evidence="3" id="KW-1185">Reference proteome</keyword>
<accession>A0ABV2QJN8</accession>
<reference evidence="2 3" key="1">
    <citation type="submission" date="2024-06" db="EMBL/GenBank/DDBJ databases">
        <title>Sorghum-associated microbial communities from plants grown in Nebraska, USA.</title>
        <authorList>
            <person name="Schachtman D."/>
        </authorList>
    </citation>
    <scope>NUCLEOTIDE SEQUENCE [LARGE SCALE GENOMIC DNA]</scope>
    <source>
        <strain evidence="2 3">2857</strain>
    </source>
</reference>
<feature type="transmembrane region" description="Helical" evidence="1">
    <location>
        <begin position="12"/>
        <end position="28"/>
    </location>
</feature>
<gene>
    <name evidence="2" type="ORF">ABIE21_000751</name>
</gene>
<dbReference type="EMBL" id="JBEPSJ010000001">
    <property type="protein sequence ID" value="MET4581261.1"/>
    <property type="molecule type" value="Genomic_DNA"/>
</dbReference>
<dbReference type="NCBIfam" id="NF038065">
    <property type="entry name" value="Pr6Pr"/>
    <property type="match status" value="1"/>
</dbReference>
<comment type="caution">
    <text evidence="2">The sequence shown here is derived from an EMBL/GenBank/DDBJ whole genome shotgun (WGS) entry which is preliminary data.</text>
</comment>
<feature type="transmembrane region" description="Helical" evidence="1">
    <location>
        <begin position="180"/>
        <end position="201"/>
    </location>
</feature>
<proteinExistence type="predicted"/>
<keyword evidence="1" id="KW-0812">Transmembrane</keyword>
<organism evidence="2 3">
    <name type="scientific">Conyzicola nivalis</name>
    <dbReference type="NCBI Taxonomy" id="1477021"/>
    <lineage>
        <taxon>Bacteria</taxon>
        <taxon>Bacillati</taxon>
        <taxon>Actinomycetota</taxon>
        <taxon>Actinomycetes</taxon>
        <taxon>Micrococcales</taxon>
        <taxon>Microbacteriaceae</taxon>
        <taxon>Conyzicola</taxon>
    </lineage>
</organism>
<feature type="transmembrane region" description="Helical" evidence="1">
    <location>
        <begin position="76"/>
        <end position="100"/>
    </location>
</feature>
<feature type="transmembrane region" description="Helical" evidence="1">
    <location>
        <begin position="40"/>
        <end position="64"/>
    </location>
</feature>
<dbReference type="Proteomes" id="UP001549257">
    <property type="component" value="Unassembled WGS sequence"/>
</dbReference>
<name>A0ABV2QJN8_9MICO</name>
<evidence type="ECO:0000313" key="2">
    <source>
        <dbReference type="EMBL" id="MET4581261.1"/>
    </source>
</evidence>